<proteinExistence type="predicted"/>
<dbReference type="RefSeq" id="WP_281045866.1">
    <property type="nucleotide sequence ID" value="NZ_JARYGZ010000003.1"/>
</dbReference>
<keyword evidence="3" id="KW-1185">Reference proteome</keyword>
<dbReference type="InterPro" id="IPR022061">
    <property type="entry name" value="DUF3617"/>
</dbReference>
<reference evidence="2" key="1">
    <citation type="submission" date="2023-04" db="EMBL/GenBank/DDBJ databases">
        <title>Sphingomonas sp. MAHUQ-71 isolated from rice field.</title>
        <authorList>
            <person name="Huq M.A."/>
        </authorList>
    </citation>
    <scope>NUCLEOTIDE SEQUENCE</scope>
    <source>
        <strain evidence="2">MAHUQ-71</strain>
    </source>
</reference>
<comment type="caution">
    <text evidence="2">The sequence shown here is derived from an EMBL/GenBank/DDBJ whole genome shotgun (WGS) entry which is preliminary data.</text>
</comment>
<dbReference type="Pfam" id="PF12276">
    <property type="entry name" value="DUF3617"/>
    <property type="match status" value="1"/>
</dbReference>
<feature type="signal peptide" evidence="1">
    <location>
        <begin position="1"/>
        <end position="22"/>
    </location>
</feature>
<evidence type="ECO:0000313" key="3">
    <source>
        <dbReference type="Proteomes" id="UP001160625"/>
    </source>
</evidence>
<gene>
    <name evidence="2" type="ORF">QGN17_17370</name>
</gene>
<feature type="chain" id="PRO_5047452563" evidence="1">
    <location>
        <begin position="23"/>
        <end position="157"/>
    </location>
</feature>
<evidence type="ECO:0000313" key="2">
    <source>
        <dbReference type="EMBL" id="MDH7640507.1"/>
    </source>
</evidence>
<protein>
    <submittedName>
        <fullName evidence="2">DUF3617 family protein</fullName>
    </submittedName>
</protein>
<accession>A0ABT6N5Y0</accession>
<sequence length="157" mass="16919">MPIWKWYLLPSCLGLTATPAFAAPAFAPGQWNHETRLVQADVPGIPEWVIRMFAGHGSRKSCNSAAQLSSHPEALLTADDEAVCKLRKFSATNGKLVFDTFCTNKRFPDGLLVSSRGSYTPTSYSISTTSTGTRDGKPVRILTTGTGKHVANACTKS</sequence>
<dbReference type="EMBL" id="JARYGZ010000003">
    <property type="protein sequence ID" value="MDH7640507.1"/>
    <property type="molecule type" value="Genomic_DNA"/>
</dbReference>
<keyword evidence="1" id="KW-0732">Signal</keyword>
<dbReference type="Proteomes" id="UP001160625">
    <property type="component" value="Unassembled WGS sequence"/>
</dbReference>
<organism evidence="2 3">
    <name type="scientific">Sphingomonas oryzagri</name>
    <dbReference type="NCBI Taxonomy" id="3042314"/>
    <lineage>
        <taxon>Bacteria</taxon>
        <taxon>Pseudomonadati</taxon>
        <taxon>Pseudomonadota</taxon>
        <taxon>Alphaproteobacteria</taxon>
        <taxon>Sphingomonadales</taxon>
        <taxon>Sphingomonadaceae</taxon>
        <taxon>Sphingomonas</taxon>
    </lineage>
</organism>
<name>A0ABT6N5Y0_9SPHN</name>
<evidence type="ECO:0000256" key="1">
    <source>
        <dbReference type="SAM" id="SignalP"/>
    </source>
</evidence>